<accession>A0A1H2IAA7</accession>
<dbReference type="AlphaFoldDB" id="A0A1H2IAA7"/>
<keyword evidence="2" id="KW-1185">Reference proteome</keyword>
<dbReference type="EMBL" id="FNLL01000008">
    <property type="protein sequence ID" value="SDU40866.1"/>
    <property type="molecule type" value="Genomic_DNA"/>
</dbReference>
<evidence type="ECO:0008006" key="3">
    <source>
        <dbReference type="Google" id="ProtNLM"/>
    </source>
</evidence>
<proteinExistence type="predicted"/>
<name>A0A1H2IAA7_9BACT</name>
<dbReference type="Proteomes" id="UP000199608">
    <property type="component" value="Unassembled WGS sequence"/>
</dbReference>
<evidence type="ECO:0000313" key="1">
    <source>
        <dbReference type="EMBL" id="SDU40866.1"/>
    </source>
</evidence>
<dbReference type="Gene3D" id="1.10.30.50">
    <property type="match status" value="1"/>
</dbReference>
<sequence length="352" mass="41237">MLYKIEQVCSNYFNWVRQLQNDLLSKVCAEEVSKNQVSIEYLANQLTEPNEKWFRSLCNRKDKINNPKKTFLQHLQIIADATIDEKKLIFEIFINNQAIEKSFDDLTADAVHLLRKIDEVKNETIQKSYRGFFSIFYDPVFYNGYPVNQEIVFNRKYFVDAFFEDNEIGVCVLCDGSLGDPDVDHFYSKKEFPDLSLHIGNLVPICKTCNSRARKGEKAPLDFAQVEQFLNWYHPYYRSAKGYTVRFENRGQKIFPFLDSDDPTEKTRLQNFNELIGLEDRWRKKLTHIVRTTIKQLKRAQFENLENKLMEMAESKACEIGHLDSGILHAGYLKRAGEGCELLIDELREEFG</sequence>
<dbReference type="RefSeq" id="WP_092235193.1">
    <property type="nucleotide sequence ID" value="NZ_FNLL01000008.1"/>
</dbReference>
<protein>
    <recommendedName>
        <fullName evidence="3">HNH endonuclease</fullName>
    </recommendedName>
</protein>
<organism evidence="1 2">
    <name type="scientific">Desulfobacula phenolica</name>
    <dbReference type="NCBI Taxonomy" id="90732"/>
    <lineage>
        <taxon>Bacteria</taxon>
        <taxon>Pseudomonadati</taxon>
        <taxon>Thermodesulfobacteriota</taxon>
        <taxon>Desulfobacteria</taxon>
        <taxon>Desulfobacterales</taxon>
        <taxon>Desulfobacteraceae</taxon>
        <taxon>Desulfobacula</taxon>
    </lineage>
</organism>
<gene>
    <name evidence="1" type="ORF">SAMN04487931_10819</name>
</gene>
<evidence type="ECO:0000313" key="2">
    <source>
        <dbReference type="Proteomes" id="UP000199608"/>
    </source>
</evidence>
<reference evidence="2" key="1">
    <citation type="submission" date="2016-10" db="EMBL/GenBank/DDBJ databases">
        <authorList>
            <person name="Varghese N."/>
            <person name="Submissions S."/>
        </authorList>
    </citation>
    <scope>NUCLEOTIDE SEQUENCE [LARGE SCALE GENOMIC DNA]</scope>
    <source>
        <strain evidence="2">DSM 3384</strain>
    </source>
</reference>